<dbReference type="InterPro" id="IPR036249">
    <property type="entry name" value="Thioredoxin-like_sf"/>
</dbReference>
<evidence type="ECO:0000256" key="4">
    <source>
        <dbReference type="PIRSR" id="PIRSR603782-2"/>
    </source>
</evidence>
<keyword evidence="5" id="KW-0732">Signal</keyword>
<dbReference type="InterPro" id="IPR003782">
    <property type="entry name" value="SCO1/SenC"/>
</dbReference>
<evidence type="ECO:0000256" key="5">
    <source>
        <dbReference type="SAM" id="SignalP"/>
    </source>
</evidence>
<dbReference type="PANTHER" id="PTHR12151:SF25">
    <property type="entry name" value="LINALOOL DEHYDRATASE_ISOMERASE DOMAIN-CONTAINING PROTEIN"/>
    <property type="match status" value="1"/>
</dbReference>
<gene>
    <name evidence="7" type="ORF">HQR01_02935</name>
</gene>
<protein>
    <submittedName>
        <fullName evidence="7">SCO family protein</fullName>
    </submittedName>
</protein>
<feature type="binding site" evidence="3">
    <location>
        <position position="71"/>
    </location>
    <ligand>
        <name>Cu cation</name>
        <dbReference type="ChEBI" id="CHEBI:23378"/>
    </ligand>
</feature>
<evidence type="ECO:0000256" key="1">
    <source>
        <dbReference type="ARBA" id="ARBA00010996"/>
    </source>
</evidence>
<feature type="binding site" evidence="3">
    <location>
        <position position="164"/>
    </location>
    <ligand>
        <name>Cu cation</name>
        <dbReference type="ChEBI" id="CHEBI:23378"/>
    </ligand>
</feature>
<dbReference type="RefSeq" id="WP_173212410.1">
    <property type="nucleotide sequence ID" value="NZ_CP053921.1"/>
</dbReference>
<comment type="similarity">
    <text evidence="1">Belongs to the SCO1/2 family.</text>
</comment>
<keyword evidence="8" id="KW-1185">Reference proteome</keyword>
<dbReference type="Gene3D" id="3.40.30.10">
    <property type="entry name" value="Glutaredoxin"/>
    <property type="match status" value="1"/>
</dbReference>
<dbReference type="InterPro" id="IPR013766">
    <property type="entry name" value="Thioredoxin_domain"/>
</dbReference>
<evidence type="ECO:0000259" key="6">
    <source>
        <dbReference type="PROSITE" id="PS51352"/>
    </source>
</evidence>
<dbReference type="GO" id="GO:0046872">
    <property type="term" value="F:metal ion binding"/>
    <property type="evidence" value="ECO:0007669"/>
    <property type="project" value="UniProtKB-KW"/>
</dbReference>
<keyword evidence="2 3" id="KW-0186">Copper</keyword>
<dbReference type="KEGG" id="emv:HQR01_02935"/>
<feature type="disulfide bond" description="Redox-active" evidence="4">
    <location>
        <begin position="71"/>
        <end position="75"/>
    </location>
</feature>
<evidence type="ECO:0000256" key="2">
    <source>
        <dbReference type="ARBA" id="ARBA00023008"/>
    </source>
</evidence>
<feature type="binding site" evidence="3">
    <location>
        <position position="75"/>
    </location>
    <ligand>
        <name>Cu cation</name>
        <dbReference type="ChEBI" id="CHEBI:23378"/>
    </ligand>
</feature>
<feature type="chain" id="PRO_5028828966" evidence="5">
    <location>
        <begin position="24"/>
        <end position="199"/>
    </location>
</feature>
<dbReference type="CDD" id="cd02968">
    <property type="entry name" value="SCO"/>
    <property type="match status" value="1"/>
</dbReference>
<evidence type="ECO:0000256" key="3">
    <source>
        <dbReference type="PIRSR" id="PIRSR603782-1"/>
    </source>
</evidence>
<dbReference type="PROSITE" id="PS51352">
    <property type="entry name" value="THIOREDOXIN_2"/>
    <property type="match status" value="1"/>
</dbReference>
<evidence type="ECO:0000313" key="7">
    <source>
        <dbReference type="EMBL" id="QKG70404.1"/>
    </source>
</evidence>
<evidence type="ECO:0000313" key="8">
    <source>
        <dbReference type="Proteomes" id="UP000504693"/>
    </source>
</evidence>
<dbReference type="EMBL" id="CP053921">
    <property type="protein sequence ID" value="QKG70404.1"/>
    <property type="molecule type" value="Genomic_DNA"/>
</dbReference>
<dbReference type="PANTHER" id="PTHR12151">
    <property type="entry name" value="ELECTRON TRANSPORT PROTIN SCO1/SENC FAMILY MEMBER"/>
    <property type="match status" value="1"/>
</dbReference>
<proteinExistence type="inferred from homology"/>
<dbReference type="Pfam" id="PF02630">
    <property type="entry name" value="SCO1-SenC"/>
    <property type="match status" value="1"/>
</dbReference>
<reference evidence="7 8" key="1">
    <citation type="submission" date="2020-05" db="EMBL/GenBank/DDBJ databases">
        <title>Erythrobacter mangrovi sp. nov., isolated from rhizosphere soil of mangrove plant (Kandelia candel).</title>
        <authorList>
            <person name="Ye Y.H."/>
        </authorList>
    </citation>
    <scope>NUCLEOTIDE SEQUENCE [LARGE SCALE GENOMIC DNA]</scope>
    <source>
        <strain evidence="7 8">EB310</strain>
    </source>
</reference>
<dbReference type="SUPFAM" id="SSF52833">
    <property type="entry name" value="Thioredoxin-like"/>
    <property type="match status" value="1"/>
</dbReference>
<keyword evidence="3" id="KW-0479">Metal-binding</keyword>
<accession>A0A7D4BMP1</accession>
<name>A0A7D4BMP1_9SPHN</name>
<dbReference type="Proteomes" id="UP000504693">
    <property type="component" value="Chromosome"/>
</dbReference>
<sequence>MPRLKSLTIVAPLATLFMLPGCGSNVSGDPPPLEGGRIGGDFTLTGEDGGPVSWKDFDGQYRTVYFGYTFCPDVCPTDNQRLGAGLKLFEKRHPALGSQVQPLFVSVDPARDTPAVLKEFTANFHPRMIGLTGEEETLQEVAASFAASFSRGSNSPSGGYLMNHTNITLLFGPKGEPIATIPTDQDAEAVAAEFEKWVH</sequence>
<feature type="signal peptide" evidence="5">
    <location>
        <begin position="1"/>
        <end position="23"/>
    </location>
</feature>
<dbReference type="AlphaFoldDB" id="A0A7D4BMP1"/>
<keyword evidence="4" id="KW-1015">Disulfide bond</keyword>
<organism evidence="7 8">
    <name type="scientific">Erythrobacter mangrovi</name>
    <dbReference type="NCBI Taxonomy" id="2739433"/>
    <lineage>
        <taxon>Bacteria</taxon>
        <taxon>Pseudomonadati</taxon>
        <taxon>Pseudomonadota</taxon>
        <taxon>Alphaproteobacteria</taxon>
        <taxon>Sphingomonadales</taxon>
        <taxon>Erythrobacteraceae</taxon>
        <taxon>Erythrobacter/Porphyrobacter group</taxon>
        <taxon>Erythrobacter</taxon>
    </lineage>
</organism>
<dbReference type="FunFam" id="3.40.30.10:FF:000013">
    <property type="entry name" value="Blast:Protein SCO1 homolog, mitochondrial"/>
    <property type="match status" value="1"/>
</dbReference>
<feature type="domain" description="Thioredoxin" evidence="6">
    <location>
        <begin position="33"/>
        <end position="199"/>
    </location>
</feature>